<accession>A0A9D1M8L8</accession>
<feature type="signal peptide" evidence="1">
    <location>
        <begin position="1"/>
        <end position="21"/>
    </location>
</feature>
<evidence type="ECO:0000256" key="1">
    <source>
        <dbReference type="SAM" id="SignalP"/>
    </source>
</evidence>
<feature type="chain" id="PRO_5038777981" evidence="1">
    <location>
        <begin position="22"/>
        <end position="387"/>
    </location>
</feature>
<evidence type="ECO:0000313" key="2">
    <source>
        <dbReference type="EMBL" id="HIU55497.1"/>
    </source>
</evidence>
<reference evidence="2" key="2">
    <citation type="journal article" date="2021" name="PeerJ">
        <title>Extensive microbial diversity within the chicken gut microbiome revealed by metagenomics and culture.</title>
        <authorList>
            <person name="Gilroy R."/>
            <person name="Ravi A."/>
            <person name="Getino M."/>
            <person name="Pursley I."/>
            <person name="Horton D.L."/>
            <person name="Alikhan N.F."/>
            <person name="Baker D."/>
            <person name="Gharbi K."/>
            <person name="Hall N."/>
            <person name="Watson M."/>
            <person name="Adriaenssens E.M."/>
            <person name="Foster-Nyarko E."/>
            <person name="Jarju S."/>
            <person name="Secka A."/>
            <person name="Antonio M."/>
            <person name="Oren A."/>
            <person name="Chaudhuri R.R."/>
            <person name="La Ragione R."/>
            <person name="Hildebrand F."/>
            <person name="Pallen M.J."/>
        </authorList>
    </citation>
    <scope>NUCLEOTIDE SEQUENCE</scope>
    <source>
        <strain evidence="2">CHK158-818</strain>
    </source>
</reference>
<protein>
    <submittedName>
        <fullName evidence="2">Uncharacterized protein</fullName>
    </submittedName>
</protein>
<gene>
    <name evidence="2" type="ORF">IAB03_06820</name>
</gene>
<dbReference type="PROSITE" id="PS51257">
    <property type="entry name" value="PROKAR_LIPOPROTEIN"/>
    <property type="match status" value="1"/>
</dbReference>
<dbReference type="SUPFAM" id="SSF50952">
    <property type="entry name" value="Soluble quinoprotein glucose dehydrogenase"/>
    <property type="match status" value="1"/>
</dbReference>
<keyword evidence="1" id="KW-0732">Signal</keyword>
<reference evidence="2" key="1">
    <citation type="submission" date="2020-10" db="EMBL/GenBank/DDBJ databases">
        <authorList>
            <person name="Gilroy R."/>
        </authorList>
    </citation>
    <scope>NUCLEOTIDE SEQUENCE</scope>
    <source>
        <strain evidence="2">CHK158-818</strain>
    </source>
</reference>
<dbReference type="InterPro" id="IPR011041">
    <property type="entry name" value="Quinoprot_gluc/sorb_DH_b-prop"/>
</dbReference>
<dbReference type="EMBL" id="DVNA01000150">
    <property type="protein sequence ID" value="HIU55497.1"/>
    <property type="molecule type" value="Genomic_DNA"/>
</dbReference>
<dbReference type="Proteomes" id="UP000824112">
    <property type="component" value="Unassembled WGS sequence"/>
</dbReference>
<name>A0A9D1M8L8_9BACT</name>
<organism evidence="2 3">
    <name type="scientific">Candidatus Gallibacteroides avistercoris</name>
    <dbReference type="NCBI Taxonomy" id="2840833"/>
    <lineage>
        <taxon>Bacteria</taxon>
        <taxon>Pseudomonadati</taxon>
        <taxon>Bacteroidota</taxon>
        <taxon>Bacteroidia</taxon>
        <taxon>Bacteroidales</taxon>
        <taxon>Bacteroidaceae</taxon>
        <taxon>Bacteroidaceae incertae sedis</taxon>
        <taxon>Candidatus Gallibacteroides</taxon>
    </lineage>
</organism>
<proteinExistence type="predicted"/>
<evidence type="ECO:0000313" key="3">
    <source>
        <dbReference type="Proteomes" id="UP000824112"/>
    </source>
</evidence>
<dbReference type="AlphaFoldDB" id="A0A9D1M8L8"/>
<sequence length="387" mass="43754">MNKVFLFLLSVLLVGCRSVLSVGMDEPVVDVTKIPKKIFSGNRDRFHVQGIAVDLKRGYIYFSFTTELLKMDLQGNLIGSVTGLTGHLGCLSLHPEDGRLYGSLEYKNDVIGKGIDDRQEAGRRSAFYVAIFDVDRITRPEMDAEKDGVMTTVFLKEPTEDYYAWVENGGKRVEHRFGCSGIDGTTFAPEFGKRKDGKYLLYVAYGIYDDKTRTDNDYQVILAYDTRGWKGYERVLSQKELHTSGPTEPLHKYFVRTGNTTYGIQNLAYDPASGNCFAAVYSGKKSAYPNYTLFVIDGSRKARREKLQGFDLKEEGEVLSLLPQGRYDVSSDTWGWNFEWGATGLCPLGDGYFYISHNGVSDDKKQNSTVYLYRWTGDKDQPFELVK</sequence>
<comment type="caution">
    <text evidence="2">The sequence shown here is derived from an EMBL/GenBank/DDBJ whole genome shotgun (WGS) entry which is preliminary data.</text>
</comment>